<organism evidence="7">
    <name type="scientific">freshwater metagenome</name>
    <dbReference type="NCBI Taxonomy" id="449393"/>
    <lineage>
        <taxon>unclassified sequences</taxon>
        <taxon>metagenomes</taxon>
        <taxon>ecological metagenomes</taxon>
    </lineage>
</organism>
<evidence type="ECO:0000256" key="5">
    <source>
        <dbReference type="ARBA" id="ARBA00033748"/>
    </source>
</evidence>
<feature type="domain" description="Luciferase-like" evidence="6">
    <location>
        <begin position="31"/>
        <end position="382"/>
    </location>
</feature>
<dbReference type="InterPro" id="IPR016215">
    <property type="entry name" value="NTA_MOA"/>
</dbReference>
<protein>
    <submittedName>
        <fullName evidence="7">Unannotated protein</fullName>
    </submittedName>
</protein>
<evidence type="ECO:0000256" key="3">
    <source>
        <dbReference type="ARBA" id="ARBA00023002"/>
    </source>
</evidence>
<dbReference type="InterPro" id="IPR036661">
    <property type="entry name" value="Luciferase-like_sf"/>
</dbReference>
<gene>
    <name evidence="7" type="ORF">UFOPK3609_01575</name>
</gene>
<keyword evidence="3" id="KW-0560">Oxidoreductase</keyword>
<dbReference type="NCBIfam" id="TIGR03860">
    <property type="entry name" value="FMN_nitrolo"/>
    <property type="match status" value="1"/>
</dbReference>
<dbReference type="CDD" id="cd01095">
    <property type="entry name" value="Nitrilotriacetate_monoxgenase"/>
    <property type="match status" value="1"/>
</dbReference>
<dbReference type="PIRSF" id="PIRSF000337">
    <property type="entry name" value="NTA_MOA"/>
    <property type="match status" value="1"/>
</dbReference>
<dbReference type="GO" id="GO:0004497">
    <property type="term" value="F:monooxygenase activity"/>
    <property type="evidence" value="ECO:0007669"/>
    <property type="project" value="UniProtKB-KW"/>
</dbReference>
<evidence type="ECO:0000256" key="1">
    <source>
        <dbReference type="ARBA" id="ARBA00022630"/>
    </source>
</evidence>
<keyword evidence="1" id="KW-0285">Flavoprotein</keyword>
<evidence type="ECO:0000313" key="7">
    <source>
        <dbReference type="EMBL" id="CAB4924332.1"/>
    </source>
</evidence>
<dbReference type="PANTHER" id="PTHR30011">
    <property type="entry name" value="ALKANESULFONATE MONOOXYGENASE-RELATED"/>
    <property type="match status" value="1"/>
</dbReference>
<dbReference type="GO" id="GO:0016705">
    <property type="term" value="F:oxidoreductase activity, acting on paired donors, with incorporation or reduction of molecular oxygen"/>
    <property type="evidence" value="ECO:0007669"/>
    <property type="project" value="InterPro"/>
</dbReference>
<comment type="similarity">
    <text evidence="5">Belongs to the NtaA/SnaA/DszA monooxygenase family.</text>
</comment>
<dbReference type="SUPFAM" id="SSF51679">
    <property type="entry name" value="Bacterial luciferase-like"/>
    <property type="match status" value="1"/>
</dbReference>
<dbReference type="PANTHER" id="PTHR30011:SF16">
    <property type="entry name" value="C2H2 FINGER DOMAIN TRANSCRIPTION FACTOR (EUROFUNG)-RELATED"/>
    <property type="match status" value="1"/>
</dbReference>
<keyword evidence="2" id="KW-0288">FMN</keyword>
<accession>A0A6J7I0T3</accession>
<name>A0A6J7I0T3_9ZZZZ</name>
<evidence type="ECO:0000259" key="6">
    <source>
        <dbReference type="Pfam" id="PF00296"/>
    </source>
</evidence>
<evidence type="ECO:0000256" key="2">
    <source>
        <dbReference type="ARBA" id="ARBA00022643"/>
    </source>
</evidence>
<sequence>MPDQLLLAIQIANGYGSQPGSWRMPGVDPRSYTDMDVFARYAQAAERGKIQLVFLADTPALENDISRAVPNHSIDPLVVLTTMARATQRIGLVATASTTLNEPYTIARQFKALDVASHGRAGWNAVPTSLPAAAANYGIALPPRAQKYQRVHEVVQVVQALWGSWERDAWVLDAERRQFADTDRIRPVGLQGEHVASRGPLPIPPSEQGQPVVFQAGGGGNGLEVAARYANGVYANPFSIAEGKAHRDALRAAAVAVGRDPDEVKLFAGFMPTIAGSRREALDRRRRLDEVVDLDQRVGYLGSMLGLRLEPGQLDEPLTADQLAAARPSPGDPRAPHALEVAREGWTLRDVLAHGVIDYHPVVPGTAEDVADHVQAWFEAGACDGFSLAIDVYADGIDAFVDQVVPILQRRGLFHLDYEGPTLRENLGVPDQYGLDPRLTA</sequence>
<evidence type="ECO:0000256" key="4">
    <source>
        <dbReference type="ARBA" id="ARBA00023033"/>
    </source>
</evidence>
<proteinExistence type="inferred from homology"/>
<dbReference type="AlphaFoldDB" id="A0A6J7I0T3"/>
<dbReference type="Gene3D" id="3.20.20.30">
    <property type="entry name" value="Luciferase-like domain"/>
    <property type="match status" value="1"/>
</dbReference>
<keyword evidence="4" id="KW-0503">Monooxygenase</keyword>
<dbReference type="InterPro" id="IPR011251">
    <property type="entry name" value="Luciferase-like_dom"/>
</dbReference>
<dbReference type="Pfam" id="PF00296">
    <property type="entry name" value="Bac_luciferase"/>
    <property type="match status" value="1"/>
</dbReference>
<dbReference type="EMBL" id="CAFBMQ010000272">
    <property type="protein sequence ID" value="CAB4924332.1"/>
    <property type="molecule type" value="Genomic_DNA"/>
</dbReference>
<reference evidence="7" key="1">
    <citation type="submission" date="2020-05" db="EMBL/GenBank/DDBJ databases">
        <authorList>
            <person name="Chiriac C."/>
            <person name="Salcher M."/>
            <person name="Ghai R."/>
            <person name="Kavagutti S V."/>
        </authorList>
    </citation>
    <scope>NUCLEOTIDE SEQUENCE</scope>
</reference>
<dbReference type="InterPro" id="IPR051260">
    <property type="entry name" value="Diverse_substr_monoxygenases"/>
</dbReference>